<evidence type="ECO:0000256" key="1">
    <source>
        <dbReference type="ARBA" id="ARBA00004123"/>
    </source>
</evidence>
<accession>A0A8J6LAB2</accession>
<evidence type="ECO:0000259" key="9">
    <source>
        <dbReference type="Pfam" id="PF18036"/>
    </source>
</evidence>
<dbReference type="AlphaFoldDB" id="A0A8J6LAB2"/>
<organism evidence="10 11">
    <name type="scientific">Microtus ochrogaster</name>
    <name type="common">Prairie vole</name>
    <dbReference type="NCBI Taxonomy" id="79684"/>
    <lineage>
        <taxon>Eukaryota</taxon>
        <taxon>Metazoa</taxon>
        <taxon>Chordata</taxon>
        <taxon>Craniata</taxon>
        <taxon>Vertebrata</taxon>
        <taxon>Euteleostomi</taxon>
        <taxon>Mammalia</taxon>
        <taxon>Eutheria</taxon>
        <taxon>Euarchontoglires</taxon>
        <taxon>Glires</taxon>
        <taxon>Rodentia</taxon>
        <taxon>Myomorpha</taxon>
        <taxon>Muroidea</taxon>
        <taxon>Cricetidae</taxon>
        <taxon>Arvicolinae</taxon>
        <taxon>Microtus</taxon>
    </lineage>
</organism>
<feature type="domain" description="SNRNP25 ubiquitin-like" evidence="9">
    <location>
        <begin position="127"/>
        <end position="215"/>
    </location>
</feature>
<keyword evidence="4" id="KW-0508">mRNA splicing</keyword>
<protein>
    <recommendedName>
        <fullName evidence="7">U11/U12 small nuclear ribonucleoprotein 25 kDa protein</fullName>
    </recommendedName>
</protein>
<gene>
    <name evidence="10" type="ORF">LTLLF_205055</name>
</gene>
<dbReference type="SUPFAM" id="SSF54236">
    <property type="entry name" value="Ubiquitin-like"/>
    <property type="match status" value="1"/>
</dbReference>
<keyword evidence="5" id="KW-0539">Nucleus</keyword>
<keyword evidence="2" id="KW-0507">mRNA processing</keyword>
<sequence length="218" mass="24658">MEAVSGNGARGGHSIEFPLWKTPQSVRTSSLTRGIPEPAVHRVREDTHDVDRVGTLAALEDPEPADRPEVPEDDEDDEEALPHSEAVDVFQEGLAMVVQDPLLCDLPIQVTLEEVNSQIALEYGQAMTVRVCKMDGEVMPVVVVQNATVLDLKKAIQRYMQLKQEREGGIQHISWSYVWRTYHLTSAGEKLTEDRKKLRDYGIRNRDEVSFIKKLRQK</sequence>
<evidence type="ECO:0000256" key="6">
    <source>
        <dbReference type="ARBA" id="ARBA00062927"/>
    </source>
</evidence>
<dbReference type="EMBL" id="JAATJU010000500">
    <property type="protein sequence ID" value="KAH0520762.1"/>
    <property type="molecule type" value="Genomic_DNA"/>
</dbReference>
<dbReference type="InterPro" id="IPR039690">
    <property type="entry name" value="SNRNP25"/>
</dbReference>
<evidence type="ECO:0000313" key="11">
    <source>
        <dbReference type="Proteomes" id="UP000710432"/>
    </source>
</evidence>
<dbReference type="InterPro" id="IPR040610">
    <property type="entry name" value="SNRNP25_ubiquitin"/>
</dbReference>
<dbReference type="CDD" id="cd17058">
    <property type="entry name" value="Ubl_SNRNP25"/>
    <property type="match status" value="1"/>
</dbReference>
<feature type="compositionally biased region" description="Basic and acidic residues" evidence="8">
    <location>
        <begin position="39"/>
        <end position="52"/>
    </location>
</feature>
<dbReference type="PANTHER" id="PTHR14942">
    <property type="entry name" value="U11/U12 SMALL NUCLEAR RIBONUCLEOPROTEIN 25 KDA PROTEIN"/>
    <property type="match status" value="1"/>
</dbReference>
<feature type="region of interest" description="Disordered" evidence="8">
    <location>
        <begin position="26"/>
        <end position="81"/>
    </location>
</feature>
<evidence type="ECO:0000313" key="10">
    <source>
        <dbReference type="EMBL" id="KAH0520762.1"/>
    </source>
</evidence>
<dbReference type="InterPro" id="IPR029071">
    <property type="entry name" value="Ubiquitin-like_domsf"/>
</dbReference>
<comment type="subunit">
    <text evidence="6">Component of the U11/U12 snRNPs that are part of the U12-type spliceosome.</text>
</comment>
<dbReference type="GO" id="GO:0000398">
    <property type="term" value="P:mRNA splicing, via spliceosome"/>
    <property type="evidence" value="ECO:0007669"/>
    <property type="project" value="InterPro"/>
</dbReference>
<keyword evidence="3" id="KW-0747">Spliceosome</keyword>
<evidence type="ECO:0000256" key="8">
    <source>
        <dbReference type="SAM" id="MobiDB-lite"/>
    </source>
</evidence>
<proteinExistence type="predicted"/>
<dbReference type="Pfam" id="PF18036">
    <property type="entry name" value="Ubiquitin_4"/>
    <property type="match status" value="1"/>
</dbReference>
<evidence type="ECO:0000256" key="5">
    <source>
        <dbReference type="ARBA" id="ARBA00023242"/>
    </source>
</evidence>
<keyword evidence="10" id="KW-0687">Ribonucleoprotein</keyword>
<comment type="caution">
    <text evidence="10">The sequence shown here is derived from an EMBL/GenBank/DDBJ whole genome shotgun (WGS) entry which is preliminary data.</text>
</comment>
<dbReference type="GO" id="GO:0005689">
    <property type="term" value="C:U12-type spliceosomal complex"/>
    <property type="evidence" value="ECO:0007669"/>
    <property type="project" value="TreeGrafter"/>
</dbReference>
<dbReference type="Gene3D" id="3.10.20.90">
    <property type="entry name" value="Phosphatidylinositol 3-kinase Catalytic Subunit, Chain A, domain 1"/>
    <property type="match status" value="1"/>
</dbReference>
<name>A0A8J6LAB2_MICOH</name>
<comment type="subcellular location">
    <subcellularLocation>
        <location evidence="1">Nucleus</location>
    </subcellularLocation>
</comment>
<reference evidence="10" key="1">
    <citation type="submission" date="2020-03" db="EMBL/GenBank/DDBJ databases">
        <title>Studies in the Genomics of Life Span.</title>
        <authorList>
            <person name="Glass D."/>
        </authorList>
    </citation>
    <scope>NUCLEOTIDE SEQUENCE</scope>
    <source>
        <strain evidence="10">LTLLF</strain>
        <tissue evidence="10">Muscle</tissue>
    </source>
</reference>
<evidence type="ECO:0000256" key="3">
    <source>
        <dbReference type="ARBA" id="ARBA00022728"/>
    </source>
</evidence>
<evidence type="ECO:0000256" key="2">
    <source>
        <dbReference type="ARBA" id="ARBA00022664"/>
    </source>
</evidence>
<evidence type="ECO:0000256" key="7">
    <source>
        <dbReference type="ARBA" id="ARBA00074157"/>
    </source>
</evidence>
<dbReference type="Proteomes" id="UP000710432">
    <property type="component" value="Unassembled WGS sequence"/>
</dbReference>
<evidence type="ECO:0000256" key="4">
    <source>
        <dbReference type="ARBA" id="ARBA00023187"/>
    </source>
</evidence>
<dbReference type="PANTHER" id="PTHR14942:SF0">
    <property type="entry name" value="U11_U12 SMALL NUCLEAR RIBONUCLEOPROTEIN 25 KDA PROTEIN"/>
    <property type="match status" value="1"/>
</dbReference>
<dbReference type="FunFam" id="3.10.20.90:FF:000194">
    <property type="entry name" value="U11/U12 small nuclear ribonucleoprotein 25 kDa protein"/>
    <property type="match status" value="1"/>
</dbReference>